<dbReference type="InterPro" id="IPR036388">
    <property type="entry name" value="WH-like_DNA-bd_sf"/>
</dbReference>
<dbReference type="PANTHER" id="PTHR30136:SF24">
    <property type="entry name" value="HTH-TYPE TRANSCRIPTIONAL REPRESSOR ALLR"/>
    <property type="match status" value="1"/>
</dbReference>
<reference evidence="6 7" key="1">
    <citation type="submission" date="2018-11" db="EMBL/GenBank/DDBJ databases">
        <authorList>
            <person name="Criscuolo A."/>
        </authorList>
    </citation>
    <scope>NUCLEOTIDE SEQUENCE [LARGE SCALE GENOMIC DNA]</scope>
    <source>
        <strain evidence="6">AT11b</strain>
    </source>
</reference>
<dbReference type="GO" id="GO:0003677">
    <property type="term" value="F:DNA binding"/>
    <property type="evidence" value="ECO:0007669"/>
    <property type="project" value="UniProtKB-KW"/>
</dbReference>
<dbReference type="GO" id="GO:0045892">
    <property type="term" value="P:negative regulation of DNA-templated transcription"/>
    <property type="evidence" value="ECO:0007669"/>
    <property type="project" value="TreeGrafter"/>
</dbReference>
<gene>
    <name evidence="6" type="primary">kipR_4</name>
    <name evidence="6" type="ORF">PSET11_01719</name>
</gene>
<evidence type="ECO:0000313" key="7">
    <source>
        <dbReference type="Proteomes" id="UP000280861"/>
    </source>
</evidence>
<accession>A0A3P5XFE7</accession>
<evidence type="ECO:0000256" key="1">
    <source>
        <dbReference type="ARBA" id="ARBA00023015"/>
    </source>
</evidence>
<dbReference type="CDD" id="cd00090">
    <property type="entry name" value="HTH_ARSR"/>
    <property type="match status" value="1"/>
</dbReference>
<dbReference type="GO" id="GO:0003700">
    <property type="term" value="F:DNA-binding transcription factor activity"/>
    <property type="evidence" value="ECO:0007669"/>
    <property type="project" value="TreeGrafter"/>
</dbReference>
<protein>
    <submittedName>
        <fullName evidence="6">HTH-type transcriptional regulator KipR</fullName>
    </submittedName>
</protein>
<dbReference type="SUPFAM" id="SSF55781">
    <property type="entry name" value="GAF domain-like"/>
    <property type="match status" value="1"/>
</dbReference>
<keyword evidence="3" id="KW-0804">Transcription</keyword>
<evidence type="ECO:0000256" key="2">
    <source>
        <dbReference type="ARBA" id="ARBA00023125"/>
    </source>
</evidence>
<feature type="domain" description="IclR-ED" evidence="5">
    <location>
        <begin position="85"/>
        <end position="263"/>
    </location>
</feature>
<keyword evidence="1" id="KW-0805">Transcription regulation</keyword>
<evidence type="ECO:0000259" key="4">
    <source>
        <dbReference type="PROSITE" id="PS51077"/>
    </source>
</evidence>
<dbReference type="Pfam" id="PF09339">
    <property type="entry name" value="HTH_IclR"/>
    <property type="match status" value="1"/>
</dbReference>
<dbReference type="EMBL" id="UXAU01000024">
    <property type="protein sequence ID" value="VDC26304.1"/>
    <property type="molecule type" value="Genomic_DNA"/>
</dbReference>
<dbReference type="SMART" id="SM00346">
    <property type="entry name" value="HTH_ICLR"/>
    <property type="match status" value="1"/>
</dbReference>
<sequence length="263" mass="28010">MSVIPATSLSDMTTEPGSAVIGDNNASRFVEILLEFSRHRTLTAAQITKITGIPASAVYRHLTTLVNSGFVAQTKRRGQYSAGPESLRLAANFHQESMVKGRITEQLLQLSEDTEELAAYLVVSGVEALCVEAIEGPQMLRCSYSPGRSQPLHKGASALVLLAHLGVVEQQDVIGSLDLGDPATAALQQEIQLVRDRGFALSYGAVDAGVWGVSFPVIDDGGRLLGAVSTMAPAERAVRREKHLIASTRDAALALAHEGKELP</sequence>
<organism evidence="6 7">
    <name type="scientific">Arthrobacter ulcerisalmonis</name>
    <dbReference type="NCBI Taxonomy" id="2483813"/>
    <lineage>
        <taxon>Bacteria</taxon>
        <taxon>Bacillati</taxon>
        <taxon>Actinomycetota</taxon>
        <taxon>Actinomycetes</taxon>
        <taxon>Micrococcales</taxon>
        <taxon>Micrococcaceae</taxon>
        <taxon>Arthrobacter</taxon>
    </lineage>
</organism>
<evidence type="ECO:0000313" key="6">
    <source>
        <dbReference type="EMBL" id="VDC26304.1"/>
    </source>
</evidence>
<name>A0A3P5XFE7_9MICC</name>
<dbReference type="PROSITE" id="PS51078">
    <property type="entry name" value="ICLR_ED"/>
    <property type="match status" value="1"/>
</dbReference>
<evidence type="ECO:0000256" key="3">
    <source>
        <dbReference type="ARBA" id="ARBA00023163"/>
    </source>
</evidence>
<dbReference type="PANTHER" id="PTHR30136">
    <property type="entry name" value="HELIX-TURN-HELIX TRANSCRIPTIONAL REGULATOR, ICLR FAMILY"/>
    <property type="match status" value="1"/>
</dbReference>
<dbReference type="Gene3D" id="3.30.450.40">
    <property type="match status" value="1"/>
</dbReference>
<dbReference type="Gene3D" id="1.10.10.10">
    <property type="entry name" value="Winged helix-like DNA-binding domain superfamily/Winged helix DNA-binding domain"/>
    <property type="match status" value="1"/>
</dbReference>
<dbReference type="InterPro" id="IPR011991">
    <property type="entry name" value="ArsR-like_HTH"/>
</dbReference>
<proteinExistence type="predicted"/>
<dbReference type="InterPro" id="IPR050707">
    <property type="entry name" value="HTH_MetabolicPath_Reg"/>
</dbReference>
<dbReference type="PROSITE" id="PS51077">
    <property type="entry name" value="HTH_ICLR"/>
    <property type="match status" value="1"/>
</dbReference>
<dbReference type="Pfam" id="PF01614">
    <property type="entry name" value="IclR_C"/>
    <property type="match status" value="1"/>
</dbReference>
<dbReference type="InterPro" id="IPR036390">
    <property type="entry name" value="WH_DNA-bd_sf"/>
</dbReference>
<keyword evidence="7" id="KW-1185">Reference proteome</keyword>
<dbReference type="InterPro" id="IPR005471">
    <property type="entry name" value="Tscrpt_reg_IclR_N"/>
</dbReference>
<dbReference type="Proteomes" id="UP000280861">
    <property type="component" value="Unassembled WGS sequence"/>
</dbReference>
<feature type="domain" description="HTH iclR-type" evidence="4">
    <location>
        <begin position="23"/>
        <end position="84"/>
    </location>
</feature>
<keyword evidence="2" id="KW-0238">DNA-binding</keyword>
<dbReference type="InterPro" id="IPR029016">
    <property type="entry name" value="GAF-like_dom_sf"/>
</dbReference>
<dbReference type="AlphaFoldDB" id="A0A3P5XFE7"/>
<dbReference type="InterPro" id="IPR014757">
    <property type="entry name" value="Tscrpt_reg_IclR_C"/>
</dbReference>
<evidence type="ECO:0000259" key="5">
    <source>
        <dbReference type="PROSITE" id="PS51078"/>
    </source>
</evidence>
<dbReference type="SUPFAM" id="SSF46785">
    <property type="entry name" value="Winged helix' DNA-binding domain"/>
    <property type="match status" value="1"/>
</dbReference>